<organism evidence="2 3">
    <name type="scientific">Hirundo rustica rustica</name>
    <dbReference type="NCBI Taxonomy" id="333673"/>
    <lineage>
        <taxon>Eukaryota</taxon>
        <taxon>Metazoa</taxon>
        <taxon>Chordata</taxon>
        <taxon>Craniata</taxon>
        <taxon>Vertebrata</taxon>
        <taxon>Euteleostomi</taxon>
        <taxon>Archelosauria</taxon>
        <taxon>Archosauria</taxon>
        <taxon>Dinosauria</taxon>
        <taxon>Saurischia</taxon>
        <taxon>Theropoda</taxon>
        <taxon>Coelurosauria</taxon>
        <taxon>Aves</taxon>
        <taxon>Neognathae</taxon>
        <taxon>Neoaves</taxon>
        <taxon>Telluraves</taxon>
        <taxon>Australaves</taxon>
        <taxon>Passeriformes</taxon>
        <taxon>Sylvioidea</taxon>
        <taxon>Hirundinidae</taxon>
        <taxon>Hirundo</taxon>
    </lineage>
</organism>
<accession>A0A3M0KUU1</accession>
<feature type="region of interest" description="Disordered" evidence="1">
    <location>
        <begin position="1"/>
        <end position="29"/>
    </location>
</feature>
<evidence type="ECO:0000313" key="2">
    <source>
        <dbReference type="EMBL" id="RMC16696.1"/>
    </source>
</evidence>
<dbReference type="AlphaFoldDB" id="A0A3M0KUU1"/>
<protein>
    <submittedName>
        <fullName evidence="2">Uncharacterized protein</fullName>
    </submittedName>
</protein>
<comment type="caution">
    <text evidence="2">The sequence shown here is derived from an EMBL/GenBank/DDBJ whole genome shotgun (WGS) entry which is preliminary data.</text>
</comment>
<gene>
    <name evidence="2" type="ORF">DUI87_06636</name>
</gene>
<evidence type="ECO:0000256" key="1">
    <source>
        <dbReference type="SAM" id="MobiDB-lite"/>
    </source>
</evidence>
<keyword evidence="3" id="KW-1185">Reference proteome</keyword>
<proteinExistence type="predicted"/>
<sequence>MITGADKPVLKPQPHHKSQLCNGSQSPAKQELSPLGVVVIPPSERITINCQLEALIRDFNFPENYCKYHTSMTIPEVYGPGLSFSPVSRAEILAVANILPFYLTGGSLVVRQCKGTQHIPNSWYMVQDFSALCFSKSKDMFSDIRPP</sequence>
<name>A0A3M0KUU1_HIRRU</name>
<dbReference type="Proteomes" id="UP000269221">
    <property type="component" value="Unassembled WGS sequence"/>
</dbReference>
<evidence type="ECO:0000313" key="3">
    <source>
        <dbReference type="Proteomes" id="UP000269221"/>
    </source>
</evidence>
<feature type="compositionally biased region" description="Polar residues" evidence="1">
    <location>
        <begin position="19"/>
        <end position="28"/>
    </location>
</feature>
<reference evidence="2 3" key="1">
    <citation type="submission" date="2018-07" db="EMBL/GenBank/DDBJ databases">
        <title>A high quality draft genome assembly of the barn swallow (H. rustica rustica).</title>
        <authorList>
            <person name="Formenti G."/>
            <person name="Chiara M."/>
            <person name="Poveda L."/>
            <person name="Francoijs K.-J."/>
            <person name="Bonisoli-Alquati A."/>
            <person name="Canova L."/>
            <person name="Gianfranceschi L."/>
            <person name="Horner D.S."/>
            <person name="Saino N."/>
        </authorList>
    </citation>
    <scope>NUCLEOTIDE SEQUENCE [LARGE SCALE GENOMIC DNA]</scope>
    <source>
        <strain evidence="2">Chelidonia</strain>
        <tissue evidence="2">Blood</tissue>
    </source>
</reference>
<dbReference type="EMBL" id="QRBI01000102">
    <property type="protein sequence ID" value="RMC16696.1"/>
    <property type="molecule type" value="Genomic_DNA"/>
</dbReference>